<sequence length="115" mass="12669">MKSIFSSSLLALRPQSCFHNPPPATATSQAPASINLVYRPLSVRPPLTPHNNGYGNRYPFLIRFVLYVVMRFLVSISFDGTGGFLSGMVLQFMYVDNEGRAPLILACSSPDFAHC</sequence>
<keyword evidence="2" id="KW-1185">Reference proteome</keyword>
<accession>A0A9D5CJL3</accession>
<organism evidence="1 2">
    <name type="scientific">Dioscorea zingiberensis</name>
    <dbReference type="NCBI Taxonomy" id="325984"/>
    <lineage>
        <taxon>Eukaryota</taxon>
        <taxon>Viridiplantae</taxon>
        <taxon>Streptophyta</taxon>
        <taxon>Embryophyta</taxon>
        <taxon>Tracheophyta</taxon>
        <taxon>Spermatophyta</taxon>
        <taxon>Magnoliopsida</taxon>
        <taxon>Liliopsida</taxon>
        <taxon>Dioscoreales</taxon>
        <taxon>Dioscoreaceae</taxon>
        <taxon>Dioscorea</taxon>
    </lineage>
</organism>
<protein>
    <submittedName>
        <fullName evidence="1">Uncharacterized protein</fullName>
    </submittedName>
</protein>
<evidence type="ECO:0000313" key="1">
    <source>
        <dbReference type="EMBL" id="KAJ0974129.1"/>
    </source>
</evidence>
<comment type="caution">
    <text evidence="1">The sequence shown here is derived from an EMBL/GenBank/DDBJ whole genome shotgun (WGS) entry which is preliminary data.</text>
</comment>
<dbReference type="Proteomes" id="UP001085076">
    <property type="component" value="Miscellaneous, Linkage group lg04"/>
</dbReference>
<gene>
    <name evidence="1" type="ORF">J5N97_016094</name>
</gene>
<dbReference type="AlphaFoldDB" id="A0A9D5CJL3"/>
<proteinExistence type="predicted"/>
<dbReference type="EMBL" id="JAGGNH010000004">
    <property type="protein sequence ID" value="KAJ0974129.1"/>
    <property type="molecule type" value="Genomic_DNA"/>
</dbReference>
<evidence type="ECO:0000313" key="2">
    <source>
        <dbReference type="Proteomes" id="UP001085076"/>
    </source>
</evidence>
<name>A0A9D5CJL3_9LILI</name>
<reference evidence="1" key="1">
    <citation type="submission" date="2021-03" db="EMBL/GenBank/DDBJ databases">
        <authorList>
            <person name="Li Z."/>
            <person name="Yang C."/>
        </authorList>
    </citation>
    <scope>NUCLEOTIDE SEQUENCE</scope>
    <source>
        <strain evidence="1">Dzin_1.0</strain>
        <tissue evidence="1">Leaf</tissue>
    </source>
</reference>
<reference evidence="1" key="2">
    <citation type="journal article" date="2022" name="Hortic Res">
        <title>The genome of Dioscorea zingiberensis sheds light on the biosynthesis, origin and evolution of the medicinally important diosgenin saponins.</title>
        <authorList>
            <person name="Li Y."/>
            <person name="Tan C."/>
            <person name="Li Z."/>
            <person name="Guo J."/>
            <person name="Li S."/>
            <person name="Chen X."/>
            <person name="Wang C."/>
            <person name="Dai X."/>
            <person name="Yang H."/>
            <person name="Song W."/>
            <person name="Hou L."/>
            <person name="Xu J."/>
            <person name="Tong Z."/>
            <person name="Xu A."/>
            <person name="Yuan X."/>
            <person name="Wang W."/>
            <person name="Yang Q."/>
            <person name="Chen L."/>
            <person name="Sun Z."/>
            <person name="Wang K."/>
            <person name="Pan B."/>
            <person name="Chen J."/>
            <person name="Bao Y."/>
            <person name="Liu F."/>
            <person name="Qi X."/>
            <person name="Gang D.R."/>
            <person name="Wen J."/>
            <person name="Li J."/>
        </authorList>
    </citation>
    <scope>NUCLEOTIDE SEQUENCE</scope>
    <source>
        <strain evidence="1">Dzin_1.0</strain>
    </source>
</reference>